<comment type="similarity">
    <text evidence="6">Belongs to the imidazoleglycerol-phosphate dehydratase family.</text>
</comment>
<dbReference type="UniPathway" id="UPA00031">
    <property type="reaction ID" value="UER00011"/>
</dbReference>
<dbReference type="PANTHER" id="PTHR23133">
    <property type="entry name" value="IMIDAZOLEGLYCEROL-PHOSPHATE DEHYDRATASE HIS7"/>
    <property type="match status" value="1"/>
</dbReference>
<keyword evidence="3 6" id="KW-0028">Amino-acid biosynthesis</keyword>
<reference evidence="8" key="1">
    <citation type="journal article" date="2020" name="mSystems">
        <title>Genome- and Community-Level Interaction Insights into Carbon Utilization and Element Cycling Functions of Hydrothermarchaeota in Hydrothermal Sediment.</title>
        <authorList>
            <person name="Zhou Z."/>
            <person name="Liu Y."/>
            <person name="Xu W."/>
            <person name="Pan J."/>
            <person name="Luo Z.H."/>
            <person name="Li M."/>
        </authorList>
    </citation>
    <scope>NUCLEOTIDE SEQUENCE [LARGE SCALE GENOMIC DNA]</scope>
    <source>
        <strain evidence="8">SpSt-1</strain>
        <strain evidence="7">SpSt-1121</strain>
    </source>
</reference>
<dbReference type="InterPro" id="IPR038494">
    <property type="entry name" value="IGPD_sf"/>
</dbReference>
<dbReference type="InterPro" id="IPR020568">
    <property type="entry name" value="Ribosomal_Su5_D2-typ_SF"/>
</dbReference>
<dbReference type="HAMAP" id="MF_00076">
    <property type="entry name" value="HisB"/>
    <property type="match status" value="1"/>
</dbReference>
<dbReference type="GO" id="GO:0005737">
    <property type="term" value="C:cytoplasm"/>
    <property type="evidence" value="ECO:0007669"/>
    <property type="project" value="UniProtKB-SubCell"/>
</dbReference>
<name>A0A7C5UWP5_9CREN</name>
<comment type="catalytic activity">
    <reaction evidence="6">
        <text>D-erythro-1-(imidazol-4-yl)glycerol 3-phosphate = 3-(imidazol-4-yl)-2-oxopropyl phosphate + H2O</text>
        <dbReference type="Rhea" id="RHEA:11040"/>
        <dbReference type="ChEBI" id="CHEBI:15377"/>
        <dbReference type="ChEBI" id="CHEBI:57766"/>
        <dbReference type="ChEBI" id="CHEBI:58278"/>
        <dbReference type="EC" id="4.2.1.19"/>
    </reaction>
</comment>
<dbReference type="InterPro" id="IPR000807">
    <property type="entry name" value="ImidazoleglycerolP_deHydtase"/>
</dbReference>
<comment type="subcellular location">
    <subcellularLocation>
        <location evidence="6">Cytoplasm</location>
    </subcellularLocation>
</comment>
<dbReference type="EMBL" id="DRZI01000046">
    <property type="protein sequence ID" value="HHP81298.1"/>
    <property type="molecule type" value="Genomic_DNA"/>
</dbReference>
<evidence type="ECO:0000256" key="6">
    <source>
        <dbReference type="HAMAP-Rule" id="MF_00076"/>
    </source>
</evidence>
<dbReference type="EMBL" id="DRUB01000168">
    <property type="protein sequence ID" value="HHR96802.1"/>
    <property type="molecule type" value="Genomic_DNA"/>
</dbReference>
<comment type="pathway">
    <text evidence="1 6">Amino-acid biosynthesis; L-histidine biosynthesis; L-histidine from 5-phospho-alpha-D-ribose 1-diphosphate: step 6/9.</text>
</comment>
<dbReference type="PROSITE" id="PS00955">
    <property type="entry name" value="IGP_DEHYDRATASE_2"/>
    <property type="match status" value="1"/>
</dbReference>
<organism evidence="8">
    <name type="scientific">Ignisphaera aggregans</name>
    <dbReference type="NCBI Taxonomy" id="334771"/>
    <lineage>
        <taxon>Archaea</taxon>
        <taxon>Thermoproteota</taxon>
        <taxon>Thermoprotei</taxon>
        <taxon>Desulfurococcales</taxon>
        <taxon>Desulfurococcaceae</taxon>
        <taxon>Ignisphaera</taxon>
    </lineage>
</organism>
<dbReference type="PROSITE" id="PS00954">
    <property type="entry name" value="IGP_DEHYDRATASE_1"/>
    <property type="match status" value="1"/>
</dbReference>
<dbReference type="NCBIfam" id="NF002114">
    <property type="entry name" value="PRK00951.2-4"/>
    <property type="match status" value="1"/>
</dbReference>
<evidence type="ECO:0000256" key="2">
    <source>
        <dbReference type="ARBA" id="ARBA00016664"/>
    </source>
</evidence>
<evidence type="ECO:0000256" key="1">
    <source>
        <dbReference type="ARBA" id="ARBA00005047"/>
    </source>
</evidence>
<dbReference type="NCBIfam" id="NF010121">
    <property type="entry name" value="PRK13598.1"/>
    <property type="match status" value="1"/>
</dbReference>
<dbReference type="GO" id="GO:0004424">
    <property type="term" value="F:imidazoleglycerol-phosphate dehydratase activity"/>
    <property type="evidence" value="ECO:0007669"/>
    <property type="project" value="UniProtKB-UniRule"/>
</dbReference>
<evidence type="ECO:0000313" key="7">
    <source>
        <dbReference type="EMBL" id="HHP81298.1"/>
    </source>
</evidence>
<dbReference type="EC" id="4.2.1.19" evidence="6"/>
<keyword evidence="6" id="KW-0963">Cytoplasm</keyword>
<dbReference type="Pfam" id="PF00475">
    <property type="entry name" value="IGPD"/>
    <property type="match status" value="1"/>
</dbReference>
<accession>A0A7C5UWP5</accession>
<dbReference type="FunFam" id="3.30.230.40:FF:000003">
    <property type="entry name" value="Imidazoleglycerol-phosphate dehydratase HisB"/>
    <property type="match status" value="1"/>
</dbReference>
<evidence type="ECO:0000256" key="5">
    <source>
        <dbReference type="ARBA" id="ARBA00023239"/>
    </source>
</evidence>
<gene>
    <name evidence="8" type="primary">hisBd</name>
    <name evidence="6" type="synonym">hisB</name>
    <name evidence="8" type="ORF">ENL47_08405</name>
    <name evidence="7" type="ORF">ENM84_01390</name>
</gene>
<evidence type="ECO:0000256" key="4">
    <source>
        <dbReference type="ARBA" id="ARBA00023102"/>
    </source>
</evidence>
<dbReference type="InterPro" id="IPR020565">
    <property type="entry name" value="ImidazoleglycerP_deHydtase_CS"/>
</dbReference>
<protein>
    <recommendedName>
        <fullName evidence="2 6">Imidazoleglycerol-phosphate dehydratase</fullName>
        <shortName evidence="6">IGPD</shortName>
        <ecNumber evidence="6">4.2.1.19</ecNumber>
    </recommendedName>
</protein>
<keyword evidence="5 6" id="KW-0456">Lyase</keyword>
<dbReference type="GO" id="GO:0000105">
    <property type="term" value="P:L-histidine biosynthetic process"/>
    <property type="evidence" value="ECO:0007669"/>
    <property type="project" value="UniProtKB-UniRule"/>
</dbReference>
<dbReference type="FunFam" id="3.30.230.40:FF:000001">
    <property type="entry name" value="Imidazoleglycerol-phosphate dehydratase HisB"/>
    <property type="match status" value="1"/>
</dbReference>
<dbReference type="SUPFAM" id="SSF54211">
    <property type="entry name" value="Ribosomal protein S5 domain 2-like"/>
    <property type="match status" value="2"/>
</dbReference>
<comment type="caution">
    <text evidence="8">The sequence shown here is derived from an EMBL/GenBank/DDBJ whole genome shotgun (WGS) entry which is preliminary data.</text>
</comment>
<evidence type="ECO:0000256" key="3">
    <source>
        <dbReference type="ARBA" id="ARBA00022605"/>
    </source>
</evidence>
<dbReference type="Gene3D" id="3.30.230.40">
    <property type="entry name" value="Imidazole glycerol phosphate dehydratase, domain 1"/>
    <property type="match status" value="2"/>
</dbReference>
<evidence type="ECO:0000313" key="8">
    <source>
        <dbReference type="EMBL" id="HHR96802.1"/>
    </source>
</evidence>
<dbReference type="AlphaFoldDB" id="A0A7C5UWP5"/>
<dbReference type="PANTHER" id="PTHR23133:SF2">
    <property type="entry name" value="IMIDAZOLEGLYCEROL-PHOSPHATE DEHYDRATASE"/>
    <property type="match status" value="1"/>
</dbReference>
<keyword evidence="4 6" id="KW-0368">Histidine biosynthesis</keyword>
<proteinExistence type="inferred from homology"/>
<sequence length="190" mass="21553">MCKRIRETKETRIEIELNIDEAGEIYVETPIKFFNHLLSTLLSYMNSTAMVKAINKESYDDHHVVEDCGITLGEAFNECLGNRVGIKRFADILIPMDDALILLSIDISGRGRAYIDLNINREFIGDVATENIYHFIESFAYRSAVTIHIIQLKGFNSHHIVEAVFKGLGITLYEASRIVDSRIRSTKGIL</sequence>